<dbReference type="GO" id="GO:0005829">
    <property type="term" value="C:cytosol"/>
    <property type="evidence" value="ECO:0007669"/>
    <property type="project" value="UniProtKB-SubCell"/>
</dbReference>
<keyword evidence="11" id="KW-1185">Reference proteome</keyword>
<comment type="function">
    <text evidence="1">Important for normal spermatogenesis and male fertility. Specifically required for progression to the post-meiotic stages of spermatocyte development. Seems to be necessary for normal expression levels of a number of testis-expressed gene transcripts, although its role in this process is unclear.</text>
</comment>
<evidence type="ECO:0000313" key="10">
    <source>
        <dbReference type="Ensembl" id="ENSSCAP00000001094.1"/>
    </source>
</evidence>
<dbReference type="PANTHER" id="PTHR35671">
    <property type="entry name" value="PROTEIN TOPAZ1"/>
    <property type="match status" value="1"/>
</dbReference>
<organism evidence="10 11">
    <name type="scientific">Serinus canaria</name>
    <name type="common">Island canary</name>
    <name type="synonym">Fringilla canaria</name>
    <dbReference type="NCBI Taxonomy" id="9135"/>
    <lineage>
        <taxon>Eukaryota</taxon>
        <taxon>Metazoa</taxon>
        <taxon>Chordata</taxon>
        <taxon>Craniata</taxon>
        <taxon>Vertebrata</taxon>
        <taxon>Euteleostomi</taxon>
        <taxon>Archelosauria</taxon>
        <taxon>Archosauria</taxon>
        <taxon>Dinosauria</taxon>
        <taxon>Saurischia</taxon>
        <taxon>Theropoda</taxon>
        <taxon>Coelurosauria</taxon>
        <taxon>Aves</taxon>
        <taxon>Neognathae</taxon>
        <taxon>Neoaves</taxon>
        <taxon>Telluraves</taxon>
        <taxon>Australaves</taxon>
        <taxon>Passeriformes</taxon>
        <taxon>Passeroidea</taxon>
        <taxon>Fringillidae</taxon>
        <taxon>Carduelinae</taxon>
        <taxon>Serinus</taxon>
    </lineage>
</organism>
<protein>
    <recommendedName>
        <fullName evidence="3">Protein TOPAZ1</fullName>
    </recommendedName>
    <alternativeName>
        <fullName evidence="7">Testis- and ovary-specific PAZ domain-containing protein 1</fullName>
    </alternativeName>
</protein>
<gene>
    <name evidence="10" type="primary">TOPAZ1</name>
</gene>
<evidence type="ECO:0000256" key="5">
    <source>
        <dbReference type="ARBA" id="ARBA00022782"/>
    </source>
</evidence>
<dbReference type="InterPro" id="IPR011990">
    <property type="entry name" value="TPR-like_helical_dom_sf"/>
</dbReference>
<feature type="compositionally biased region" description="Basic and acidic residues" evidence="8">
    <location>
        <begin position="536"/>
        <end position="548"/>
    </location>
</feature>
<reference evidence="10" key="2">
    <citation type="submission" date="2025-09" db="UniProtKB">
        <authorList>
            <consortium name="Ensembl"/>
        </authorList>
    </citation>
    <scope>IDENTIFICATION</scope>
</reference>
<dbReference type="Pfam" id="PF14669">
    <property type="entry name" value="Asp_Glu_race_2"/>
    <property type="match status" value="1"/>
</dbReference>
<dbReference type="Ensembl" id="ENSSCAT00000001248.1">
    <property type="protein sequence ID" value="ENSSCAP00000001094.1"/>
    <property type="gene ID" value="ENSSCAG00000000836.1"/>
</dbReference>
<evidence type="ECO:0000256" key="3">
    <source>
        <dbReference type="ARBA" id="ARBA00016464"/>
    </source>
</evidence>
<dbReference type="InterPro" id="IPR029435">
    <property type="entry name" value="TOPAZ1_dom"/>
</dbReference>
<evidence type="ECO:0000256" key="7">
    <source>
        <dbReference type="ARBA" id="ARBA00031943"/>
    </source>
</evidence>
<dbReference type="GO" id="GO:0030154">
    <property type="term" value="P:cell differentiation"/>
    <property type="evidence" value="ECO:0007669"/>
    <property type="project" value="UniProtKB-KW"/>
</dbReference>
<keyword evidence="4" id="KW-0963">Cytoplasm</keyword>
<dbReference type="Proteomes" id="UP000694409">
    <property type="component" value="Unassembled WGS sequence"/>
</dbReference>
<evidence type="ECO:0000256" key="6">
    <source>
        <dbReference type="ARBA" id="ARBA00022871"/>
    </source>
</evidence>
<dbReference type="Gene3D" id="1.25.40.10">
    <property type="entry name" value="Tetratricopeptide repeat domain"/>
    <property type="match status" value="1"/>
</dbReference>
<evidence type="ECO:0000256" key="2">
    <source>
        <dbReference type="ARBA" id="ARBA00004514"/>
    </source>
</evidence>
<comment type="subcellular location">
    <subcellularLocation>
        <location evidence="2">Cytoplasm</location>
        <location evidence="2">Cytosol</location>
    </subcellularLocation>
</comment>
<dbReference type="GO" id="GO:0048137">
    <property type="term" value="P:spermatocyte division"/>
    <property type="evidence" value="ECO:0007669"/>
    <property type="project" value="TreeGrafter"/>
</dbReference>
<reference evidence="10" key="1">
    <citation type="submission" date="2025-08" db="UniProtKB">
        <authorList>
            <consortium name="Ensembl"/>
        </authorList>
    </citation>
    <scope>IDENTIFICATION</scope>
</reference>
<evidence type="ECO:0000256" key="8">
    <source>
        <dbReference type="SAM" id="MobiDB-lite"/>
    </source>
</evidence>
<feature type="region of interest" description="Disordered" evidence="8">
    <location>
        <begin position="499"/>
        <end position="562"/>
    </location>
</feature>
<keyword evidence="6" id="KW-0744">Spermatogenesis</keyword>
<evidence type="ECO:0000313" key="11">
    <source>
        <dbReference type="Proteomes" id="UP000694409"/>
    </source>
</evidence>
<evidence type="ECO:0000256" key="1">
    <source>
        <dbReference type="ARBA" id="ARBA00002132"/>
    </source>
</evidence>
<dbReference type="InterPro" id="IPR038952">
    <property type="entry name" value="TOPAZ1"/>
</dbReference>
<name>A0A8C9L3P0_SERCA</name>
<proteinExistence type="predicted"/>
<feature type="domain" description="Protein TOPAZ1" evidence="9">
    <location>
        <begin position="984"/>
        <end position="1158"/>
    </location>
</feature>
<dbReference type="GeneTree" id="ENSGT00390000012495"/>
<evidence type="ECO:0000256" key="4">
    <source>
        <dbReference type="ARBA" id="ARBA00022490"/>
    </source>
</evidence>
<keyword evidence="5" id="KW-0221">Differentiation</keyword>
<dbReference type="PANTHER" id="PTHR35671:SF1">
    <property type="entry name" value="PROTEIN TOPAZ1"/>
    <property type="match status" value="1"/>
</dbReference>
<evidence type="ECO:0000259" key="9">
    <source>
        <dbReference type="Pfam" id="PF14669"/>
    </source>
</evidence>
<accession>A0A8C9L3P0</accession>
<dbReference type="OMA" id="SPNEYHI"/>
<sequence>KCRKRRDRSVKIKQLQSLSVTAAEEVMNTSAKCGAERGSNALNRCSGLLCAAEKNPFVVLEDCSYINTLVKPSASGTTSSYKLNGFFHVTHGTGDLNDRICSTSRMQNERSLIKGGLSPKKEKSENEEGFVSCCLSESSKCLRGKKWNIGRKPRKKMKITEESADMASKCRCELQTEPSVAMLSSFSVSGLNHTLSTSCDHTSDFDTEKNTKEVKTVSAWRRNSTKLFEFETGFKKTSKLSAVVKGENSSSVALYAAASDSLGALAQIHDVSDGHKSKTRRNLNKVTKKLQQFTCQRTIPVTGKKVWPVESCARTSEWFLKSHSSVKAVEHSAVTGNVRQLDLHTSLAEITKEITHKKIDPNIDCQASHETVESSSVDIYETLTVNNENGESPVNTDKSAVAFNHDDVQKVKATLNFTAKQKDEGDVTERNMSVTVQNGTIKQEDKDEGTFSDLNLIKPLTSGNLTKFKIPLCRNKPKSKKWESVHSFQSRTCSPLELLESTSPGRQKTAEKTFLVKSEQRPLPDMSDAASPASVQKKEDEIDSKDFQHNGSVSLSDEMSAYPHPLLDGQPEPSVPDIYGTECVLKSGFPDHSWNAVDHLVGLEINGDRKSRGNFSQKVKSQNLPDVLEAYNQDVLVIDVIQDDPDLFGTSNEEELVPARCENCPVKASSANCIKDTKVYIKPESPVTSYSVESSFSFVILGSSPSGDVSEDFLKDRQQSQLDELLTSLDVDEKVLRNYAFSPKIFVDLFKFKKTNTMFAFKKYYLAFSACCNFILFQASHSVQQILDALNLPRKYCRYYFMTSRGCERTKCWFCHVPGQGDEKICMAVLRTYISINKSGLLKRAGMIFVQYYKEVTPGVDFASEVVNDLLVSLLNNCLLQEVFQILNVIVQIKTLPAVEVLLKVFERVASLNIRNVVPTLISTFCKLIDAGMFLELEHFDYIIKLLRQLQVSSWEMSTVLNIKSRYFFPYQSSLYNLLAAVTEHCKEKRDWTKLGALYLNARTGCEHFEDLQKLFLSIAEILTKDSETDRPGVPFCDFADIVMKNSQHNKADRLFIGRTGISVMYSYHKVLQWIKGRKVLDKLHELQIDFTLLKGLVGAGRSASRCQIVNKAAEIFLYSGNLDGATRVLRESEWITDAPLWPCDKMDILNRHNLLCAIVHKYSRKSLYRQAFEVLQNLPGLQNHSDIIDASQYSCLFNKLVNACFENKNLGVSSSAVDFMLSKKIAIDFVLLRGLITALGRSSLWSKARTYYKNALSLGCYPELQGNLYHKFLKIPSYLSEVEMLLAIEIFLVSNASDIQSSRTTSQTFQIILKRSEDTVQNNSAYQEAVERLIQAAHLSDPKLFLKHLTMNVNMEKVYRLEHSSALKWLQENMKWAEKVWLFQ</sequence>